<comment type="caution">
    <text evidence="1">The sequence shown here is derived from an EMBL/GenBank/DDBJ whole genome shotgun (WGS) entry which is preliminary data.</text>
</comment>
<dbReference type="Proteomes" id="UP001160483">
    <property type="component" value="Unassembled WGS sequence"/>
</dbReference>
<name>A0AAU9KTP1_9STRA</name>
<reference evidence="1" key="1">
    <citation type="submission" date="2021-11" db="EMBL/GenBank/DDBJ databases">
        <authorList>
            <person name="Islam A."/>
            <person name="Islam S."/>
            <person name="Flora M.S."/>
            <person name="Rahman M."/>
            <person name="Ziaur R.M."/>
            <person name="Epstein J.H."/>
            <person name="Hassan M."/>
            <person name="Klassen M."/>
            <person name="Woodard K."/>
            <person name="Webb A."/>
            <person name="Webby R.J."/>
            <person name="El Zowalaty M.E."/>
        </authorList>
    </citation>
    <scope>NUCLEOTIDE SEQUENCE</scope>
    <source>
        <strain evidence="1">Pbs3</strain>
    </source>
</reference>
<gene>
    <name evidence="1" type="ORF">PBS003_LOCUS858</name>
</gene>
<evidence type="ECO:0000313" key="2">
    <source>
        <dbReference type="Proteomes" id="UP001160483"/>
    </source>
</evidence>
<dbReference type="AlphaFoldDB" id="A0AAU9KTP1"/>
<dbReference type="EMBL" id="CAKKTJ010000090">
    <property type="protein sequence ID" value="CAH0473987.1"/>
    <property type="molecule type" value="Genomic_DNA"/>
</dbReference>
<proteinExistence type="predicted"/>
<sequence length="118" mass="12611">MSPILKEMDAANAAQAPPTTSNERAALEPAVVVPPHAHERSADTNALEMVFTILSGMEERTNKMELFRRGLLKKSAREALLTVVFSAPCSALTSWAGYIEMLSTIGVDKSSSTATCDG</sequence>
<organism evidence="1 2">
    <name type="scientific">Peronospora belbahrii</name>
    <dbReference type="NCBI Taxonomy" id="622444"/>
    <lineage>
        <taxon>Eukaryota</taxon>
        <taxon>Sar</taxon>
        <taxon>Stramenopiles</taxon>
        <taxon>Oomycota</taxon>
        <taxon>Peronosporomycetes</taxon>
        <taxon>Peronosporales</taxon>
        <taxon>Peronosporaceae</taxon>
        <taxon>Peronospora</taxon>
    </lineage>
</organism>
<protein>
    <submittedName>
        <fullName evidence="1">Uncharacterized protein</fullName>
    </submittedName>
</protein>
<accession>A0AAU9KTP1</accession>
<evidence type="ECO:0000313" key="1">
    <source>
        <dbReference type="EMBL" id="CAH0473987.1"/>
    </source>
</evidence>